<keyword evidence="4" id="KW-0407">Ion channel</keyword>
<keyword evidence="2" id="KW-0472">Membrane</keyword>
<dbReference type="Gene3D" id="3.40.50.720">
    <property type="entry name" value="NAD(P)-binding Rossmann-like Domain"/>
    <property type="match status" value="1"/>
</dbReference>
<evidence type="ECO:0000256" key="2">
    <source>
        <dbReference type="SAM" id="Phobius"/>
    </source>
</evidence>
<feature type="transmembrane region" description="Helical" evidence="2">
    <location>
        <begin position="130"/>
        <end position="147"/>
    </location>
</feature>
<accession>A0A059ZU97</accession>
<dbReference type="KEGG" id="acz:Acaty_c2535"/>
<protein>
    <submittedName>
        <fullName evidence="4">Potassium channel protein</fullName>
    </submittedName>
</protein>
<dbReference type="InterPro" id="IPR013099">
    <property type="entry name" value="K_chnl_dom"/>
</dbReference>
<dbReference type="InterPro" id="IPR003148">
    <property type="entry name" value="RCK_N"/>
</dbReference>
<feature type="transmembrane region" description="Helical" evidence="2">
    <location>
        <begin position="77"/>
        <end position="99"/>
    </location>
</feature>
<organism evidence="4 5">
    <name type="scientific">Acidithiobacillus caldus (strain ATCC 51756 / DSM 8584 / KU)</name>
    <dbReference type="NCBI Taxonomy" id="637389"/>
    <lineage>
        <taxon>Bacteria</taxon>
        <taxon>Pseudomonadati</taxon>
        <taxon>Pseudomonadota</taxon>
        <taxon>Acidithiobacillia</taxon>
        <taxon>Acidithiobacillales</taxon>
        <taxon>Acidithiobacillaceae</taxon>
        <taxon>Acidithiobacillus</taxon>
    </lineage>
</organism>
<evidence type="ECO:0000313" key="4">
    <source>
        <dbReference type="EMBL" id="AIA56379.1"/>
    </source>
</evidence>
<dbReference type="PROSITE" id="PS51201">
    <property type="entry name" value="RCK_N"/>
    <property type="match status" value="1"/>
</dbReference>
<dbReference type="InterPro" id="IPR036291">
    <property type="entry name" value="NAD(P)-bd_dom_sf"/>
</dbReference>
<evidence type="ECO:0000313" key="5">
    <source>
        <dbReference type="Proteomes" id="UP000005522"/>
    </source>
</evidence>
<dbReference type="PANTHER" id="PTHR43833:SF11">
    <property type="entry name" value="VOLTAGE-GATED POTASSIUM CHANNEL KCH"/>
    <property type="match status" value="1"/>
</dbReference>
<dbReference type="GO" id="GO:0006813">
    <property type="term" value="P:potassium ion transport"/>
    <property type="evidence" value="ECO:0007669"/>
    <property type="project" value="InterPro"/>
</dbReference>
<dbReference type="GO" id="GO:0034220">
    <property type="term" value="P:monoatomic ion transmembrane transport"/>
    <property type="evidence" value="ECO:0007669"/>
    <property type="project" value="UniProtKB-KW"/>
</dbReference>
<keyword evidence="4" id="KW-0813">Transport</keyword>
<dbReference type="Pfam" id="PF02254">
    <property type="entry name" value="TrkA_N"/>
    <property type="match status" value="1"/>
</dbReference>
<dbReference type="GO" id="GO:0005886">
    <property type="term" value="C:plasma membrane"/>
    <property type="evidence" value="ECO:0007669"/>
    <property type="project" value="UniProtKB-SubCell"/>
</dbReference>
<keyword evidence="4" id="KW-0406">Ion transport</keyword>
<dbReference type="Proteomes" id="UP000005522">
    <property type="component" value="Chromosome"/>
</dbReference>
<keyword evidence="2" id="KW-0812">Transmembrane</keyword>
<keyword evidence="2" id="KW-1133">Transmembrane helix</keyword>
<dbReference type="AlphaFoldDB" id="A0A059ZU97"/>
<dbReference type="SUPFAM" id="SSF81324">
    <property type="entry name" value="Voltage-gated potassium channels"/>
    <property type="match status" value="1"/>
</dbReference>
<comment type="subcellular location">
    <subcellularLocation>
        <location evidence="1">Cell membrane</location>
        <topology evidence="1">Multi-pass membrane protein</topology>
    </subcellularLocation>
</comment>
<proteinExistence type="predicted"/>
<dbReference type="GeneID" id="92932599"/>
<dbReference type="InterPro" id="IPR050721">
    <property type="entry name" value="Trk_Ktr_HKT_K-transport"/>
</dbReference>
<dbReference type="NCBIfam" id="NF007828">
    <property type="entry name" value="PRK10537.1"/>
    <property type="match status" value="1"/>
</dbReference>
<sequence>MKVPELIQFSWWQRWSRTGARVQAALRLEHWFPHVPMALAVGLLGALSVLETLPSLAKVFPELQVITPTTSLTQVPLLSALGTVPELVAGIVLLIMAFGLLFRSRFSWVITLLLAAVTLALLVHQFGWTWNGMMVFNVAILLALLIFRNHFARSSVAAGSLFAVVSVLLLMSYAVFGAYVLGAGFSPKINNLVTALYFSVVTMSTVGYGDIVPKSEDARLFVVSIILLGITVFATSISAVIVPLVSGRMQRLLLGEKKSRRRNHYLLVGDNALAQNTYRALRERHLPVLVLLPHRPENLWMEEADLMIGDPADPEVLRQAGALQALGVLALRSDDSENAFIVLAAKDLGIDGKTVASVDEVRNLARLRKTGVDLVIAPQVLGGRVLIQSLSGQSFAGEEILSGMFGEEARA</sequence>
<dbReference type="PANTHER" id="PTHR43833">
    <property type="entry name" value="POTASSIUM CHANNEL PROTEIN 2-RELATED-RELATED"/>
    <property type="match status" value="1"/>
</dbReference>
<dbReference type="RefSeq" id="WP_004869196.1">
    <property type="nucleotide sequence ID" value="NZ_CP005986.1"/>
</dbReference>
<name>A0A059ZU97_ACICK</name>
<feature type="transmembrane region" description="Helical" evidence="2">
    <location>
        <begin position="220"/>
        <end position="245"/>
    </location>
</feature>
<evidence type="ECO:0000256" key="1">
    <source>
        <dbReference type="ARBA" id="ARBA00004651"/>
    </source>
</evidence>
<gene>
    <name evidence="4" type="ORF">Acaty_c2535</name>
</gene>
<dbReference type="eggNOG" id="COG1226">
    <property type="taxonomic scope" value="Bacteria"/>
</dbReference>
<dbReference type="Pfam" id="PF07885">
    <property type="entry name" value="Ion_trans_2"/>
    <property type="match status" value="1"/>
</dbReference>
<dbReference type="EMBL" id="CP005986">
    <property type="protein sequence ID" value="AIA56379.1"/>
    <property type="molecule type" value="Genomic_DNA"/>
</dbReference>
<dbReference type="Gene3D" id="1.10.287.70">
    <property type="match status" value="1"/>
</dbReference>
<feature type="transmembrane region" description="Helical" evidence="2">
    <location>
        <begin position="106"/>
        <end position="124"/>
    </location>
</feature>
<feature type="transmembrane region" description="Helical" evidence="2">
    <location>
        <begin position="159"/>
        <end position="183"/>
    </location>
</feature>
<dbReference type="SUPFAM" id="SSF51735">
    <property type="entry name" value="NAD(P)-binding Rossmann-fold domains"/>
    <property type="match status" value="1"/>
</dbReference>
<feature type="transmembrane region" description="Helical" evidence="2">
    <location>
        <begin position="37"/>
        <end position="57"/>
    </location>
</feature>
<reference evidence="4 5" key="1">
    <citation type="journal article" date="2009" name="J. Bacteriol.">
        <title>Draft genome sequence of the extremely acidophilic bacterium Acidithiobacillus caldus ATCC 51756 reveals metabolic versatility in the genus Acidithiobacillus.</title>
        <authorList>
            <person name="Valdes J."/>
            <person name="Quatrini R."/>
            <person name="Hallberg K."/>
            <person name="Dopson M."/>
            <person name="Valenzuela P.D."/>
            <person name="Holmes D.S."/>
        </authorList>
    </citation>
    <scope>NUCLEOTIDE SEQUENCE [LARGE SCALE GENOMIC DNA]</scope>
    <source>
        <strain evidence="5">ATCC 51756 / DSM 8584 / KU</strain>
    </source>
</reference>
<feature type="transmembrane region" description="Helical" evidence="2">
    <location>
        <begin position="189"/>
        <end position="208"/>
    </location>
</feature>
<dbReference type="HOGENOM" id="CLU_057267_1_0_6"/>
<feature type="domain" description="RCK N-terminal" evidence="3">
    <location>
        <begin position="262"/>
        <end position="376"/>
    </location>
</feature>
<evidence type="ECO:0000259" key="3">
    <source>
        <dbReference type="PROSITE" id="PS51201"/>
    </source>
</evidence>